<organism evidence="2 3">
    <name type="scientific">Methanosphaera stadtmanae</name>
    <dbReference type="NCBI Taxonomy" id="2317"/>
    <lineage>
        <taxon>Archaea</taxon>
        <taxon>Methanobacteriati</taxon>
        <taxon>Methanobacteriota</taxon>
        <taxon>Methanomada group</taxon>
        <taxon>Methanobacteria</taxon>
        <taxon>Methanobacteriales</taxon>
        <taxon>Methanobacteriaceae</taxon>
        <taxon>Methanosphaera</taxon>
    </lineage>
</organism>
<evidence type="ECO:0000313" key="3">
    <source>
        <dbReference type="Proteomes" id="UP000248557"/>
    </source>
</evidence>
<feature type="domain" description="Metallo-beta-lactamase" evidence="1">
    <location>
        <begin position="18"/>
        <end position="198"/>
    </location>
</feature>
<dbReference type="RefSeq" id="WP_011406209.1">
    <property type="nucleotide sequence ID" value="NZ_CATZXA010000129.1"/>
</dbReference>
<dbReference type="PANTHER" id="PTHR42951">
    <property type="entry name" value="METALLO-BETA-LACTAMASE DOMAIN-CONTAINING"/>
    <property type="match status" value="1"/>
</dbReference>
<dbReference type="AlphaFoldDB" id="A0A328Q963"/>
<sequence>MYEKIRDSLYEIKTERPSCTSYLILDEQKNILIDPGLYQKFDMLKENIEEIGIKIEDIDIVLNTHEHYDYFGANKYFQNTAIIMAYKLASTKIINADNEIINCRCNNENPDGFQIHVGLENNNVIEVGNWTLKVLYTPGHTSGSVCYYEEEKRILFTGDTVYAKGTISDLSYSGNYGSYIKSLNTLNSLKVNTMLPGHGAISTDVEEDLNKAILNATRRYEGMTQ</sequence>
<keyword evidence="2" id="KW-0378">Hydrolase</keyword>
<name>A0A328Q963_9EURY</name>
<dbReference type="SMART" id="SM00849">
    <property type="entry name" value="Lactamase_B"/>
    <property type="match status" value="1"/>
</dbReference>
<dbReference type="OMA" id="HTSGCIC"/>
<comment type="caution">
    <text evidence="2">The sequence shown here is derived from an EMBL/GenBank/DDBJ whole genome shotgun (WGS) entry which is preliminary data.</text>
</comment>
<dbReference type="GeneID" id="3855328"/>
<protein>
    <submittedName>
        <fullName evidence="2">Zn-dependent hydrolase</fullName>
    </submittedName>
</protein>
<evidence type="ECO:0000259" key="1">
    <source>
        <dbReference type="SMART" id="SM00849"/>
    </source>
</evidence>
<dbReference type="GO" id="GO:0016787">
    <property type="term" value="F:hydrolase activity"/>
    <property type="evidence" value="ECO:0007669"/>
    <property type="project" value="UniProtKB-KW"/>
</dbReference>
<dbReference type="PANTHER" id="PTHR42951:SF4">
    <property type="entry name" value="ACYL-COENZYME A THIOESTERASE MBLAC2"/>
    <property type="match status" value="1"/>
</dbReference>
<dbReference type="Gene3D" id="3.60.15.10">
    <property type="entry name" value="Ribonuclease Z/Hydroxyacylglutathione hydrolase-like"/>
    <property type="match status" value="1"/>
</dbReference>
<accession>A0A328Q963</accession>
<dbReference type="InterPro" id="IPR001279">
    <property type="entry name" value="Metallo-B-lactamas"/>
</dbReference>
<dbReference type="EMBL" id="NGJK01000029">
    <property type="protein sequence ID" value="RAP03290.1"/>
    <property type="molecule type" value="Genomic_DNA"/>
</dbReference>
<dbReference type="InterPro" id="IPR050855">
    <property type="entry name" value="NDM-1-like"/>
</dbReference>
<dbReference type="CDD" id="cd06262">
    <property type="entry name" value="metallo-hydrolase-like_MBL-fold"/>
    <property type="match status" value="1"/>
</dbReference>
<dbReference type="Proteomes" id="UP000248557">
    <property type="component" value="Unassembled WGS sequence"/>
</dbReference>
<dbReference type="SUPFAM" id="SSF56281">
    <property type="entry name" value="Metallo-hydrolase/oxidoreductase"/>
    <property type="match status" value="1"/>
</dbReference>
<proteinExistence type="predicted"/>
<gene>
    <name evidence="2" type="ORF">CA615_02955</name>
</gene>
<dbReference type="InterPro" id="IPR036866">
    <property type="entry name" value="RibonucZ/Hydroxyglut_hydro"/>
</dbReference>
<reference evidence="2 3" key="1">
    <citation type="submission" date="2017-05" db="EMBL/GenBank/DDBJ databases">
        <title>Host range expansion of the Methanosphaera genus to humans and monogastric animals involves recent and extensive reduction in genome content.</title>
        <authorList>
            <person name="Hoedt E.C."/>
            <person name="Volmer J.G."/>
            <person name="Parks D.H."/>
            <person name="Rosewarne C.P."/>
            <person name="Denman S.E."/>
            <person name="Mcsweeney C.S."/>
            <person name="O Cuiv P."/>
            <person name="Hugenholtz P."/>
            <person name="Tyson G.W."/>
            <person name="Morrison M."/>
        </authorList>
    </citation>
    <scope>NUCLEOTIDE SEQUENCE [LARGE SCALE GENOMIC DNA]</scope>
    <source>
        <strain evidence="2 3">PA5</strain>
    </source>
</reference>
<dbReference type="Pfam" id="PF00753">
    <property type="entry name" value="Lactamase_B"/>
    <property type="match status" value="1"/>
</dbReference>
<evidence type="ECO:0000313" key="2">
    <source>
        <dbReference type="EMBL" id="RAP03290.1"/>
    </source>
</evidence>